<dbReference type="GO" id="GO:0032259">
    <property type="term" value="P:methylation"/>
    <property type="evidence" value="ECO:0007669"/>
    <property type="project" value="UniProtKB-KW"/>
</dbReference>
<keyword evidence="1" id="KW-0489">Methyltransferase</keyword>
<protein>
    <submittedName>
        <fullName evidence="1">Class I SAM-dependent methyltransferase</fullName>
        <ecNumber evidence="1">2.1.1.-</ecNumber>
    </submittedName>
</protein>
<evidence type="ECO:0000313" key="2">
    <source>
        <dbReference type="Proteomes" id="UP001164745"/>
    </source>
</evidence>
<dbReference type="GO" id="GO:0008168">
    <property type="term" value="F:methyltransferase activity"/>
    <property type="evidence" value="ECO:0007669"/>
    <property type="project" value="UniProtKB-KW"/>
</dbReference>
<dbReference type="EC" id="2.1.1.-" evidence="1"/>
<dbReference type="EMBL" id="CP113864">
    <property type="protein sequence ID" value="WAM32458.1"/>
    <property type="molecule type" value="Genomic_DNA"/>
</dbReference>
<sequence>MDTREYFNLLADKWDEIVWHDPQKINQIMQLISLKKGEKVLDVGTGTGVFLTLSVRRSF</sequence>
<accession>A0ABY7BJ70</accession>
<dbReference type="InterPro" id="IPR029063">
    <property type="entry name" value="SAM-dependent_MTases_sf"/>
</dbReference>
<dbReference type="Gene3D" id="3.40.50.150">
    <property type="entry name" value="Vaccinia Virus protein VP39"/>
    <property type="match status" value="1"/>
</dbReference>
<evidence type="ECO:0000313" key="1">
    <source>
        <dbReference type="EMBL" id="WAM32458.1"/>
    </source>
</evidence>
<dbReference type="RefSeq" id="WP_045164987.1">
    <property type="nucleotide sequence ID" value="NZ_CP113864.1"/>
</dbReference>
<proteinExistence type="predicted"/>
<keyword evidence="1" id="KW-0808">Transferase</keyword>
<reference evidence="1" key="1">
    <citation type="submission" date="2022-12" db="EMBL/GenBank/DDBJ databases">
        <authorList>
            <person name="Bing R.G."/>
            <person name="Willard D.J."/>
            <person name="Manesh M.J.H."/>
            <person name="Laemthong T."/>
            <person name="Crosby J.R."/>
            <person name="Kelly R.M."/>
        </authorList>
    </citation>
    <scope>NUCLEOTIDE SEQUENCE</scope>
    <source>
        <strain evidence="1">DSM 8991</strain>
    </source>
</reference>
<gene>
    <name evidence="1" type="ORF">OTJ99_001010</name>
</gene>
<keyword evidence="2" id="KW-1185">Reference proteome</keyword>
<dbReference type="Proteomes" id="UP001164745">
    <property type="component" value="Chromosome"/>
</dbReference>
<name>A0ABY7BJ70_9FIRM</name>
<dbReference type="SUPFAM" id="SSF53335">
    <property type="entry name" value="S-adenosyl-L-methionine-dependent methyltransferases"/>
    <property type="match status" value="1"/>
</dbReference>
<organism evidence="1 2">
    <name type="scientific">Caldicellulosiruptor naganoensis</name>
    <dbReference type="NCBI Taxonomy" id="29324"/>
    <lineage>
        <taxon>Bacteria</taxon>
        <taxon>Bacillati</taxon>
        <taxon>Bacillota</taxon>
        <taxon>Bacillota incertae sedis</taxon>
        <taxon>Caldicellulosiruptorales</taxon>
        <taxon>Caldicellulosiruptoraceae</taxon>
        <taxon>Caldicellulosiruptor</taxon>
    </lineage>
</organism>
<dbReference type="Pfam" id="PF01135">
    <property type="entry name" value="PCMT"/>
    <property type="match status" value="1"/>
</dbReference>